<dbReference type="InterPro" id="IPR027417">
    <property type="entry name" value="P-loop_NTPase"/>
</dbReference>
<evidence type="ECO:0000259" key="2">
    <source>
        <dbReference type="Pfam" id="PF13087"/>
    </source>
</evidence>
<feature type="region of interest" description="Disordered" evidence="1">
    <location>
        <begin position="193"/>
        <end position="212"/>
    </location>
</feature>
<feature type="domain" description="DNA2/NAM7 helicase-like C-terminal" evidence="2">
    <location>
        <begin position="513"/>
        <end position="663"/>
    </location>
</feature>
<reference evidence="3 4" key="1">
    <citation type="journal article" date="2024" name="J Genomics">
        <title>Draft genome sequencing and assembly of Favolaschia claudopus CIRM-BRFM 2984 isolated from oak limbs.</title>
        <authorList>
            <person name="Navarro D."/>
            <person name="Drula E."/>
            <person name="Chaduli D."/>
            <person name="Cazenave R."/>
            <person name="Ahrendt S."/>
            <person name="Wang J."/>
            <person name="Lipzen A."/>
            <person name="Daum C."/>
            <person name="Barry K."/>
            <person name="Grigoriev I.V."/>
            <person name="Favel A."/>
            <person name="Rosso M.N."/>
            <person name="Martin F."/>
        </authorList>
    </citation>
    <scope>NUCLEOTIDE SEQUENCE [LARGE SCALE GENOMIC DNA]</scope>
    <source>
        <strain evidence="3 4">CIRM-BRFM 2984</strain>
    </source>
</reference>
<name>A0AAW0C3P7_9AGAR</name>
<comment type="caution">
    <text evidence="3">The sequence shown here is derived from an EMBL/GenBank/DDBJ whole genome shotgun (WGS) entry which is preliminary data.</text>
</comment>
<dbReference type="EMBL" id="JAWWNJ010000023">
    <property type="protein sequence ID" value="KAK7033215.1"/>
    <property type="molecule type" value="Genomic_DNA"/>
</dbReference>
<accession>A0AAW0C3P7</accession>
<gene>
    <name evidence="3" type="ORF">R3P38DRAFT_3503881</name>
</gene>
<dbReference type="Pfam" id="PF13604">
    <property type="entry name" value="AAA_30"/>
    <property type="match status" value="1"/>
</dbReference>
<evidence type="ECO:0000313" key="4">
    <source>
        <dbReference type="Proteomes" id="UP001362999"/>
    </source>
</evidence>
<dbReference type="CDD" id="cd17934">
    <property type="entry name" value="DEXXQc_Upf1-like"/>
    <property type="match status" value="1"/>
</dbReference>
<dbReference type="SUPFAM" id="SSF52540">
    <property type="entry name" value="P-loop containing nucleoside triphosphate hydrolases"/>
    <property type="match status" value="1"/>
</dbReference>
<evidence type="ECO:0000256" key="1">
    <source>
        <dbReference type="SAM" id="MobiDB-lite"/>
    </source>
</evidence>
<dbReference type="InterPro" id="IPR047187">
    <property type="entry name" value="SF1_C_Upf1"/>
</dbReference>
<dbReference type="Proteomes" id="UP001362999">
    <property type="component" value="Unassembled WGS sequence"/>
</dbReference>
<dbReference type="InterPro" id="IPR045055">
    <property type="entry name" value="DNA2/NAM7-like"/>
</dbReference>
<dbReference type="Pfam" id="PF13087">
    <property type="entry name" value="AAA_12"/>
    <property type="match status" value="1"/>
</dbReference>
<dbReference type="AlphaFoldDB" id="A0AAW0C3P7"/>
<protein>
    <submittedName>
        <fullName evidence="3">Regulator of nonsense transcripts 1</fullName>
    </submittedName>
</protein>
<sequence length="689" mass="76805">MDLLVSALCLDLGDFCIRSAVDLLSASTNESRESLAALATVLGGEEGLHKSMVQSVFASDEDVNTPREHVVLQAWAAWRAASLESMTQRLSGVPRVDTHELSTSRLRVLSKLTRDGRLLTLMKPTRVDNEVDSENFSCKSGKLSVTSTRFQTRVLANRNQRIEVESTIGNQISKFQGRAVLVEGRAASITLSTGTSDESTSATNIKSTPGLSESSTITRVTTIGRQGYTRTESLRSEAIRHALQGRGTLLTQPFFQALWLAGLDGEEPVKWPKSKDAEKMKEVGLYFPQRKLNQSQREAVEVILSEEESRRVVLVQGPPGTGKTTVIAAAIHSILSDPNDMERTVWVVAQSNVAVKNIAEKLADADCDFTLLVSKDFHYDWHEHLYNKIADCLLRSDDLSEKFEFIEQRMLQSRVVLCTLSMLSNTRLSAVTRLVPMEMLLVDEASQVEMGDFVPMLVKFGHALRKMVFIGDDQQLPPYGASRISSLQSVFEMPHLRENAIFLDTQFHDFELIHYRMPEQLGLFIGKHVYGDKLKTVHHETAQCCWFVDVNGAEVAKGRSWINVAEAKAAIAEARRYYEKGESYRIITPYDAQRSLLENTLKAAKIPWENKVFCVDSFQGNEDDYIILSVVRSADNVGFLAELRRVNVMLTRCKRGMIVCANRAFIEGAAKDSLVGLLAAELGGDDAWD</sequence>
<dbReference type="CDD" id="cd18808">
    <property type="entry name" value="SF1_C_Upf1"/>
    <property type="match status" value="1"/>
</dbReference>
<organism evidence="3 4">
    <name type="scientific">Favolaschia claudopus</name>
    <dbReference type="NCBI Taxonomy" id="2862362"/>
    <lineage>
        <taxon>Eukaryota</taxon>
        <taxon>Fungi</taxon>
        <taxon>Dikarya</taxon>
        <taxon>Basidiomycota</taxon>
        <taxon>Agaricomycotina</taxon>
        <taxon>Agaricomycetes</taxon>
        <taxon>Agaricomycetidae</taxon>
        <taxon>Agaricales</taxon>
        <taxon>Marasmiineae</taxon>
        <taxon>Mycenaceae</taxon>
        <taxon>Favolaschia</taxon>
    </lineage>
</organism>
<proteinExistence type="predicted"/>
<dbReference type="Gene3D" id="3.40.50.300">
    <property type="entry name" value="P-loop containing nucleotide triphosphate hydrolases"/>
    <property type="match status" value="2"/>
</dbReference>
<keyword evidence="4" id="KW-1185">Reference proteome</keyword>
<dbReference type="PANTHER" id="PTHR10887:SF495">
    <property type="entry name" value="HELICASE SENATAXIN ISOFORM X1-RELATED"/>
    <property type="match status" value="1"/>
</dbReference>
<dbReference type="InterPro" id="IPR041679">
    <property type="entry name" value="DNA2/NAM7-like_C"/>
</dbReference>
<evidence type="ECO:0000313" key="3">
    <source>
        <dbReference type="EMBL" id="KAK7033215.1"/>
    </source>
</evidence>
<dbReference type="PANTHER" id="PTHR10887">
    <property type="entry name" value="DNA2/NAM7 HELICASE FAMILY"/>
    <property type="match status" value="1"/>
</dbReference>